<dbReference type="Proteomes" id="UP001239111">
    <property type="component" value="Chromosome 1"/>
</dbReference>
<dbReference type="EMBL" id="CM056741">
    <property type="protein sequence ID" value="KAJ8682746.1"/>
    <property type="molecule type" value="Genomic_DNA"/>
</dbReference>
<protein>
    <submittedName>
        <fullName evidence="1">Uncharacterized protein</fullName>
    </submittedName>
</protein>
<evidence type="ECO:0000313" key="2">
    <source>
        <dbReference type="Proteomes" id="UP001239111"/>
    </source>
</evidence>
<comment type="caution">
    <text evidence="1">The sequence shown here is derived from an EMBL/GenBank/DDBJ whole genome shotgun (WGS) entry which is preliminary data.</text>
</comment>
<accession>A0ACC2PH21</accession>
<evidence type="ECO:0000313" key="1">
    <source>
        <dbReference type="EMBL" id="KAJ8682746.1"/>
    </source>
</evidence>
<sequence>MRSRKSETIVPPYTQFALYRAVPSNAPALSRAENKLVAMSPDDEDGFVVTTKGFKRPKLEQRTEIPLRNSFAPIAATRLEAMEIANNSGEHGTDTTPSKPPRYRNIPPTQIYQIKFNHRKISAILPKFCKEMPDLKYADKEECVYTYTKTREDYETLIEYLRKKDHKFVSYTPSWNKTKRLVLKGLPDLPEENTKSELTKRGIERESISLIKKRSAPMPSCPVRLLTFPMQTDLKDLCRIKQLCYTKVTWEPYRNRKGISQCHRCQLYGHEATTCNLPPKCVKCSDNHLTKDCKKEENQPPLCANCGGAHPASYSQCPITVQYKIRNTKQTNRHETRRTSPPKTADVKEYPPKRKFRSSSGAV</sequence>
<name>A0ACC2PH21_9HYME</name>
<gene>
    <name evidence="1" type="ORF">QAD02_018538</name>
</gene>
<organism evidence="1 2">
    <name type="scientific">Eretmocerus hayati</name>
    <dbReference type="NCBI Taxonomy" id="131215"/>
    <lineage>
        <taxon>Eukaryota</taxon>
        <taxon>Metazoa</taxon>
        <taxon>Ecdysozoa</taxon>
        <taxon>Arthropoda</taxon>
        <taxon>Hexapoda</taxon>
        <taxon>Insecta</taxon>
        <taxon>Pterygota</taxon>
        <taxon>Neoptera</taxon>
        <taxon>Endopterygota</taxon>
        <taxon>Hymenoptera</taxon>
        <taxon>Apocrita</taxon>
        <taxon>Proctotrupomorpha</taxon>
        <taxon>Chalcidoidea</taxon>
        <taxon>Aphelinidae</taxon>
        <taxon>Aphelininae</taxon>
        <taxon>Eretmocerus</taxon>
    </lineage>
</organism>
<keyword evidence="2" id="KW-1185">Reference proteome</keyword>
<proteinExistence type="predicted"/>
<reference evidence="1" key="1">
    <citation type="submission" date="2023-04" db="EMBL/GenBank/DDBJ databases">
        <title>A chromosome-level genome assembly of the parasitoid wasp Eretmocerus hayati.</title>
        <authorList>
            <person name="Zhong Y."/>
            <person name="Liu S."/>
            <person name="Liu Y."/>
        </authorList>
    </citation>
    <scope>NUCLEOTIDE SEQUENCE</scope>
    <source>
        <strain evidence="1">ZJU_SS_LIU_2023</strain>
    </source>
</reference>